<dbReference type="OrthoDB" id="2433584at2"/>
<reference evidence="1 2" key="1">
    <citation type="submission" date="2014-08" db="EMBL/GenBank/DDBJ databases">
        <title>Complete genome of a marine bacteria Jeotgalibacillus malaysiensis.</title>
        <authorList>
            <person name="Yaakop A.S."/>
            <person name="Chan K.-G."/>
            <person name="Goh K.M."/>
        </authorList>
    </citation>
    <scope>NUCLEOTIDE SEQUENCE [LARGE SCALE GENOMIC DNA]</scope>
    <source>
        <strain evidence="1 2">D5</strain>
    </source>
</reference>
<dbReference type="EMBL" id="CP009416">
    <property type="protein sequence ID" value="AJD91439.1"/>
    <property type="molecule type" value="Genomic_DNA"/>
</dbReference>
<proteinExistence type="predicted"/>
<dbReference type="HOGENOM" id="CLU_1553209_0_0_9"/>
<dbReference type="BioCyc" id="JESP1508404:G14D9-11377-MONOMER"/>
<gene>
    <name evidence="1" type="ORF">JMA_21220</name>
</gene>
<sequence>MIETVRLVTEYLKSLGAVVTESSDKAAAFLAEELDRKFMNRPFYWHYRDALQQPGAPMQIILTSTPGLVQHKDIIQLHPDHPIFEAMLEAAQVDNRFYTAYAHTEEITELFPWISLHLTAETVPPKSATIRLNGCISLTTGCIKINDAGHPLTAIRPDGSIIKKTSCLLKLH</sequence>
<evidence type="ECO:0000313" key="2">
    <source>
        <dbReference type="Proteomes" id="UP000031449"/>
    </source>
</evidence>
<organism evidence="1 2">
    <name type="scientific">Jeotgalibacillus malaysiensis</name>
    <dbReference type="NCBI Taxonomy" id="1508404"/>
    <lineage>
        <taxon>Bacteria</taxon>
        <taxon>Bacillati</taxon>
        <taxon>Bacillota</taxon>
        <taxon>Bacilli</taxon>
        <taxon>Bacillales</taxon>
        <taxon>Caryophanaceae</taxon>
        <taxon>Jeotgalibacillus</taxon>
    </lineage>
</organism>
<dbReference type="STRING" id="1508404.JMA_21220"/>
<protein>
    <submittedName>
        <fullName evidence="1">Uncharacterized protein</fullName>
    </submittedName>
</protein>
<dbReference type="Proteomes" id="UP000031449">
    <property type="component" value="Chromosome"/>
</dbReference>
<dbReference type="InterPro" id="IPR024562">
    <property type="entry name" value="YqhG"/>
</dbReference>
<accession>A0A0B5ATV4</accession>
<evidence type="ECO:0000313" key="1">
    <source>
        <dbReference type="EMBL" id="AJD91439.1"/>
    </source>
</evidence>
<dbReference type="KEGG" id="jeo:JMA_21220"/>
<name>A0A0B5ATV4_9BACL</name>
<keyword evidence="2" id="KW-1185">Reference proteome</keyword>
<dbReference type="Pfam" id="PF11079">
    <property type="entry name" value="YqhG"/>
    <property type="match status" value="1"/>
</dbReference>
<dbReference type="AlphaFoldDB" id="A0A0B5ATV4"/>